<dbReference type="GO" id="GO:0046983">
    <property type="term" value="F:protein dimerization activity"/>
    <property type="evidence" value="ECO:0007669"/>
    <property type="project" value="InterPro"/>
</dbReference>
<comment type="catalytic activity">
    <reaction evidence="1">
        <text>ATP + protein L-histidine = ADP + protein N-phospho-L-histidine.</text>
        <dbReference type="EC" id="2.7.13.3"/>
    </reaction>
</comment>
<proteinExistence type="predicted"/>
<evidence type="ECO:0000256" key="5">
    <source>
        <dbReference type="ARBA" id="ARBA00022741"/>
    </source>
</evidence>
<feature type="domain" description="Histidine kinase/HSP90-like ATPase" evidence="10">
    <location>
        <begin position="294"/>
        <end position="381"/>
    </location>
</feature>
<dbReference type="OrthoDB" id="227596at2"/>
<dbReference type="GO" id="GO:0000155">
    <property type="term" value="F:phosphorelay sensor kinase activity"/>
    <property type="evidence" value="ECO:0007669"/>
    <property type="project" value="InterPro"/>
</dbReference>
<dbReference type="SUPFAM" id="SSF55874">
    <property type="entry name" value="ATPase domain of HSP90 chaperone/DNA topoisomerase II/histidine kinase"/>
    <property type="match status" value="1"/>
</dbReference>
<dbReference type="Gene3D" id="3.30.565.10">
    <property type="entry name" value="Histidine kinase-like ATPase, C-terminal domain"/>
    <property type="match status" value="1"/>
</dbReference>
<keyword evidence="7" id="KW-0067">ATP-binding</keyword>
<dbReference type="InterPro" id="IPR050482">
    <property type="entry name" value="Sensor_HK_TwoCompSys"/>
</dbReference>
<keyword evidence="4" id="KW-0808">Transferase</keyword>
<dbReference type="EC" id="2.7.13.3" evidence="2"/>
<keyword evidence="13" id="KW-1185">Reference proteome</keyword>
<evidence type="ECO:0000256" key="1">
    <source>
        <dbReference type="ARBA" id="ARBA00000085"/>
    </source>
</evidence>
<dbReference type="InterPro" id="IPR036890">
    <property type="entry name" value="HATPase_C_sf"/>
</dbReference>
<evidence type="ECO:0000256" key="2">
    <source>
        <dbReference type="ARBA" id="ARBA00012438"/>
    </source>
</evidence>
<feature type="transmembrane region" description="Helical" evidence="9">
    <location>
        <begin position="137"/>
        <end position="157"/>
    </location>
</feature>
<keyword evidence="9" id="KW-0472">Membrane</keyword>
<evidence type="ECO:0000313" key="13">
    <source>
        <dbReference type="Proteomes" id="UP000199103"/>
    </source>
</evidence>
<dbReference type="Pfam" id="PF02518">
    <property type="entry name" value="HATPase_c"/>
    <property type="match status" value="1"/>
</dbReference>
<name>A0A1H1NUY1_9ACTN</name>
<dbReference type="CDD" id="cd16917">
    <property type="entry name" value="HATPase_UhpB-NarQ-NarX-like"/>
    <property type="match status" value="1"/>
</dbReference>
<keyword evidence="3" id="KW-0597">Phosphoprotein</keyword>
<protein>
    <recommendedName>
        <fullName evidence="2">histidine kinase</fullName>
        <ecNumber evidence="2">2.7.13.3</ecNumber>
    </recommendedName>
</protein>
<evidence type="ECO:0000256" key="6">
    <source>
        <dbReference type="ARBA" id="ARBA00022777"/>
    </source>
</evidence>
<evidence type="ECO:0000313" key="12">
    <source>
        <dbReference type="EMBL" id="SDS02620.1"/>
    </source>
</evidence>
<dbReference type="GO" id="GO:0005524">
    <property type="term" value="F:ATP binding"/>
    <property type="evidence" value="ECO:0007669"/>
    <property type="project" value="UniProtKB-KW"/>
</dbReference>
<feature type="transmembrane region" description="Helical" evidence="9">
    <location>
        <begin position="30"/>
        <end position="47"/>
    </location>
</feature>
<dbReference type="InterPro" id="IPR011712">
    <property type="entry name" value="Sig_transdc_His_kin_sub3_dim/P"/>
</dbReference>
<evidence type="ECO:0000256" key="3">
    <source>
        <dbReference type="ARBA" id="ARBA00022553"/>
    </source>
</evidence>
<evidence type="ECO:0000256" key="7">
    <source>
        <dbReference type="ARBA" id="ARBA00022840"/>
    </source>
</evidence>
<dbReference type="Pfam" id="PF07730">
    <property type="entry name" value="HisKA_3"/>
    <property type="match status" value="1"/>
</dbReference>
<keyword evidence="8" id="KW-0902">Two-component regulatory system</keyword>
<keyword evidence="9" id="KW-1133">Transmembrane helix</keyword>
<evidence type="ECO:0000259" key="10">
    <source>
        <dbReference type="Pfam" id="PF02518"/>
    </source>
</evidence>
<dbReference type="GO" id="GO:0016020">
    <property type="term" value="C:membrane"/>
    <property type="evidence" value="ECO:0007669"/>
    <property type="project" value="InterPro"/>
</dbReference>
<dbReference type="Proteomes" id="UP000199103">
    <property type="component" value="Chromosome I"/>
</dbReference>
<dbReference type="PANTHER" id="PTHR24421:SF10">
    <property type="entry name" value="NITRATE_NITRITE SENSOR PROTEIN NARQ"/>
    <property type="match status" value="1"/>
</dbReference>
<gene>
    <name evidence="12" type="ORF">SAMN04489812_0653</name>
</gene>
<keyword evidence="6 12" id="KW-0418">Kinase</keyword>
<reference evidence="12 13" key="1">
    <citation type="submission" date="2016-10" db="EMBL/GenBank/DDBJ databases">
        <authorList>
            <person name="de Groot N.N."/>
        </authorList>
    </citation>
    <scope>NUCLEOTIDE SEQUENCE [LARGE SCALE GENOMIC DNA]</scope>
    <source>
        <strain evidence="12 13">DSM 21800</strain>
    </source>
</reference>
<feature type="transmembrane region" description="Helical" evidence="9">
    <location>
        <begin position="54"/>
        <end position="79"/>
    </location>
</feature>
<feature type="domain" description="Signal transduction histidine kinase subgroup 3 dimerisation and phosphoacceptor" evidence="11">
    <location>
        <begin position="182"/>
        <end position="248"/>
    </location>
</feature>
<keyword evidence="5" id="KW-0547">Nucleotide-binding</keyword>
<evidence type="ECO:0000259" key="11">
    <source>
        <dbReference type="Pfam" id="PF07730"/>
    </source>
</evidence>
<organism evidence="12 13">
    <name type="scientific">Microlunatus soli</name>
    <dbReference type="NCBI Taxonomy" id="630515"/>
    <lineage>
        <taxon>Bacteria</taxon>
        <taxon>Bacillati</taxon>
        <taxon>Actinomycetota</taxon>
        <taxon>Actinomycetes</taxon>
        <taxon>Propionibacteriales</taxon>
        <taxon>Propionibacteriaceae</taxon>
        <taxon>Microlunatus</taxon>
    </lineage>
</organism>
<dbReference type="PANTHER" id="PTHR24421">
    <property type="entry name" value="NITRATE/NITRITE SENSOR PROTEIN NARX-RELATED"/>
    <property type="match status" value="1"/>
</dbReference>
<evidence type="ECO:0000256" key="8">
    <source>
        <dbReference type="ARBA" id="ARBA00023012"/>
    </source>
</evidence>
<dbReference type="EMBL" id="LT629772">
    <property type="protein sequence ID" value="SDS02620.1"/>
    <property type="molecule type" value="Genomic_DNA"/>
</dbReference>
<sequence>MLIDSGVAVLLSIIATRAVLDPPGPAFTGPVWLAWVAGAAVALPLAVRRRWPLPIFGFLVAATAVATFLGAVGIGALWVTYAATALALYTVAAEGRRVVVTGLALVGGLAVPARTIPWIYHRFQVTPVTAPTSELPLWWPIELGMVGAELIIAWAVGRLVRWRRTLLAEFARRLARDAVAEERLRIARELHDIVGHSMGLIAVKATVANHIAEERPTETRAALRTIEHTSRSALAEIRRLLGVLRADDDPLGDLAPAPGTSDLPSLATRLRSAGLAVNLTLGEVDALPEALDLTVYRIVQESVTNVLKHANAERCWVSVQTADELVRVTIADNGRGRRISDPAAGGHGIIGMRERVTMYGGTFRAGPRPEGGFQVIADLPYVPQEDGMRR</sequence>
<accession>A0A1H1NUY1</accession>
<dbReference type="AlphaFoldDB" id="A0A1H1NUY1"/>
<dbReference type="STRING" id="630515.SAMN04489812_0653"/>
<dbReference type="Gene3D" id="1.20.5.1930">
    <property type="match status" value="1"/>
</dbReference>
<dbReference type="InterPro" id="IPR003594">
    <property type="entry name" value="HATPase_dom"/>
</dbReference>
<evidence type="ECO:0000256" key="9">
    <source>
        <dbReference type="SAM" id="Phobius"/>
    </source>
</evidence>
<keyword evidence="9" id="KW-0812">Transmembrane</keyword>
<evidence type="ECO:0000256" key="4">
    <source>
        <dbReference type="ARBA" id="ARBA00022679"/>
    </source>
</evidence>